<dbReference type="OrthoDB" id="303614at2759"/>
<dbReference type="AlphaFoldDB" id="A0C6X6"/>
<evidence type="ECO:0000313" key="7">
    <source>
        <dbReference type="Proteomes" id="UP000000600"/>
    </source>
</evidence>
<dbReference type="InParanoid" id="A0C6X6"/>
<evidence type="ECO:0000256" key="1">
    <source>
        <dbReference type="ARBA" id="ARBA00022553"/>
    </source>
</evidence>
<dbReference type="Proteomes" id="UP000000600">
    <property type="component" value="Unassembled WGS sequence"/>
</dbReference>
<dbReference type="InterPro" id="IPR005467">
    <property type="entry name" value="His_kinase_dom"/>
</dbReference>
<dbReference type="eggNOG" id="KOG0519">
    <property type="taxonomic scope" value="Eukaryota"/>
</dbReference>
<dbReference type="Gene3D" id="3.40.50.2300">
    <property type="match status" value="1"/>
</dbReference>
<feature type="transmembrane region" description="Helical" evidence="3">
    <location>
        <begin position="122"/>
        <end position="144"/>
    </location>
</feature>
<keyword evidence="7" id="KW-1185">Reference proteome</keyword>
<evidence type="ECO:0008006" key="8">
    <source>
        <dbReference type="Google" id="ProtNLM"/>
    </source>
</evidence>
<dbReference type="Pfam" id="PF00072">
    <property type="entry name" value="Response_reg"/>
    <property type="match status" value="1"/>
</dbReference>
<dbReference type="InterPro" id="IPR011006">
    <property type="entry name" value="CheY-like_superfamily"/>
</dbReference>
<evidence type="ECO:0000313" key="6">
    <source>
        <dbReference type="EMBL" id="CAK66543.1"/>
    </source>
</evidence>
<keyword evidence="3" id="KW-1133">Transmembrane helix</keyword>
<keyword evidence="3" id="KW-0472">Membrane</keyword>
<protein>
    <recommendedName>
        <fullName evidence="8">Response regulatory domain-containing protein</fullName>
    </recommendedName>
</protein>
<sequence>MSDICQLGLLVYINLGTHFQIKIANSFLQLFLQSILYSSGIIISLLCYFLKKDTWNKKLEIIGIILKIISLWFAQQESQEFMLCSLIQSQMFFKSIDIIKQPQYPIMIVFQMAFNIFQIRGVINNITITSLNLVQVIIFIVWLYRVQKHNIIIDQRVKLQEANVIIEIDEGRDSLKQHQKFIQTSSTKRVILPQNSLIFNQELELIDCQMEFEKLMNHQSYCDQAIQIMLSLRLNYIFENQIKSCELKQLMEQLSLDQRILGVIDKNDYIKYEDHLVLLSCLLYEDIKCYQIQIEQVPFKLKKIEMEESMEVDMCRSLSHELGTNLNSIITFTAMALEDDKVDKYTKLKFLDPIWINCEQLSLIVGSIRDYNLINLQQFSLKLEELDVEQEIKFMVSLFSESIESKQIKVDYKFDLQCFTLVGDKTRFRQVLFQLLQNAIKYTFQSSITIVVVNDNLECKVLIEDDGVGMSEDEANNLNSLLKSNKFIRVSEQSVGIGLGLGISNQLVKKMGNQDNQIELKRMAKGCQFSFAIKNHFYELTKEFTRKKSSRLTNRSNQTIRFISANSYFENQIKEQSICLKGSINQNNTKMYVIPSTKQISLSHEIKSQKEEDSVLSIHPPILSPKFQQSIIQCSLKSDCCSRVLIVDDEYFNIQCLKLLMTKYQSKCDSAYNGSEAINQVLNKKNNACKICGNKYYSLIFLDINMPIMDGFNTVKELKRMMGQQIINKAFCIANTGFCDLETKLKSYESGMDYYLTKPLDQNELNSILNDIFPMIDY</sequence>
<dbReference type="STRING" id="5888.A0C6X6"/>
<dbReference type="SMART" id="SM00448">
    <property type="entry name" value="REC"/>
    <property type="match status" value="1"/>
</dbReference>
<dbReference type="RefSeq" id="XP_001433940.1">
    <property type="nucleotide sequence ID" value="XM_001433903.1"/>
</dbReference>
<dbReference type="SUPFAM" id="SSF55874">
    <property type="entry name" value="ATPase domain of HSP90 chaperone/DNA topoisomerase II/histidine kinase"/>
    <property type="match status" value="1"/>
</dbReference>
<dbReference type="KEGG" id="ptm:GSPATT00035672001"/>
<evidence type="ECO:0000259" key="4">
    <source>
        <dbReference type="PROSITE" id="PS50109"/>
    </source>
</evidence>
<proteinExistence type="predicted"/>
<keyword evidence="3" id="KW-0812">Transmembrane</keyword>
<dbReference type="SMART" id="SM00387">
    <property type="entry name" value="HATPase_c"/>
    <property type="match status" value="1"/>
</dbReference>
<gene>
    <name evidence="6" type="ORF">GSPATT00035672001</name>
</gene>
<name>A0C6X6_PARTE</name>
<accession>A0C6X6</accession>
<evidence type="ECO:0000259" key="5">
    <source>
        <dbReference type="PROSITE" id="PS50110"/>
    </source>
</evidence>
<dbReference type="HOGENOM" id="CLU_019166_0_0_1"/>
<dbReference type="InterPro" id="IPR036097">
    <property type="entry name" value="HisK_dim/P_sf"/>
</dbReference>
<dbReference type="GO" id="GO:0000155">
    <property type="term" value="F:phosphorelay sensor kinase activity"/>
    <property type="evidence" value="ECO:0007669"/>
    <property type="project" value="InterPro"/>
</dbReference>
<dbReference type="PROSITE" id="PS50110">
    <property type="entry name" value="RESPONSE_REGULATORY"/>
    <property type="match status" value="1"/>
</dbReference>
<feature type="domain" description="Response regulatory" evidence="5">
    <location>
        <begin position="643"/>
        <end position="773"/>
    </location>
</feature>
<dbReference type="PANTHER" id="PTHR43719">
    <property type="entry name" value="TWO-COMPONENT HISTIDINE KINASE"/>
    <property type="match status" value="1"/>
</dbReference>
<evidence type="ECO:0000256" key="2">
    <source>
        <dbReference type="PROSITE-ProRule" id="PRU00169"/>
    </source>
</evidence>
<dbReference type="GeneID" id="5019725"/>
<dbReference type="SUPFAM" id="SSF52172">
    <property type="entry name" value="CheY-like"/>
    <property type="match status" value="1"/>
</dbReference>
<reference evidence="6 7" key="1">
    <citation type="journal article" date="2006" name="Nature">
        <title>Global trends of whole-genome duplications revealed by the ciliate Paramecium tetraurelia.</title>
        <authorList>
            <consortium name="Genoscope"/>
            <person name="Aury J.-M."/>
            <person name="Jaillon O."/>
            <person name="Duret L."/>
            <person name="Noel B."/>
            <person name="Jubin C."/>
            <person name="Porcel B.M."/>
            <person name="Segurens B."/>
            <person name="Daubin V."/>
            <person name="Anthouard V."/>
            <person name="Aiach N."/>
            <person name="Arnaiz O."/>
            <person name="Billaut A."/>
            <person name="Beisson J."/>
            <person name="Blanc I."/>
            <person name="Bouhouche K."/>
            <person name="Camara F."/>
            <person name="Duharcourt S."/>
            <person name="Guigo R."/>
            <person name="Gogendeau D."/>
            <person name="Katinka M."/>
            <person name="Keller A.-M."/>
            <person name="Kissmehl R."/>
            <person name="Klotz C."/>
            <person name="Koll F."/>
            <person name="Le Moue A."/>
            <person name="Lepere C."/>
            <person name="Malinsky S."/>
            <person name="Nowacki M."/>
            <person name="Nowak J.K."/>
            <person name="Plattner H."/>
            <person name="Poulain J."/>
            <person name="Ruiz F."/>
            <person name="Serrano V."/>
            <person name="Zagulski M."/>
            <person name="Dessen P."/>
            <person name="Betermier M."/>
            <person name="Weissenbach J."/>
            <person name="Scarpelli C."/>
            <person name="Schachter V."/>
            <person name="Sperling L."/>
            <person name="Meyer E."/>
            <person name="Cohen J."/>
            <person name="Wincker P."/>
        </authorList>
    </citation>
    <scope>NUCLEOTIDE SEQUENCE [LARGE SCALE GENOMIC DNA]</scope>
    <source>
        <strain evidence="6 7">Stock d4-2</strain>
    </source>
</reference>
<dbReference type="InterPro" id="IPR036890">
    <property type="entry name" value="HATPase_C_sf"/>
</dbReference>
<dbReference type="OMA" id="AFCIANT"/>
<evidence type="ECO:0000256" key="3">
    <source>
        <dbReference type="SAM" id="Phobius"/>
    </source>
</evidence>
<feature type="domain" description="Histidine kinase" evidence="4">
    <location>
        <begin position="317"/>
        <end position="537"/>
    </location>
</feature>
<dbReference type="Pfam" id="PF02518">
    <property type="entry name" value="HATPase_c"/>
    <property type="match status" value="1"/>
</dbReference>
<feature type="modified residue" description="4-aspartylphosphate" evidence="2">
    <location>
        <position position="703"/>
    </location>
</feature>
<dbReference type="Gene3D" id="3.30.565.10">
    <property type="entry name" value="Histidine kinase-like ATPase, C-terminal domain"/>
    <property type="match status" value="1"/>
</dbReference>
<organism evidence="6 7">
    <name type="scientific">Paramecium tetraurelia</name>
    <dbReference type="NCBI Taxonomy" id="5888"/>
    <lineage>
        <taxon>Eukaryota</taxon>
        <taxon>Sar</taxon>
        <taxon>Alveolata</taxon>
        <taxon>Ciliophora</taxon>
        <taxon>Intramacronucleata</taxon>
        <taxon>Oligohymenophorea</taxon>
        <taxon>Peniculida</taxon>
        <taxon>Parameciidae</taxon>
        <taxon>Paramecium</taxon>
    </lineage>
</organism>
<dbReference type="EMBL" id="CT868045">
    <property type="protein sequence ID" value="CAK66543.1"/>
    <property type="molecule type" value="Genomic_DNA"/>
</dbReference>
<dbReference type="PROSITE" id="PS50109">
    <property type="entry name" value="HIS_KIN"/>
    <property type="match status" value="1"/>
</dbReference>
<dbReference type="InterPro" id="IPR001789">
    <property type="entry name" value="Sig_transdc_resp-reg_receiver"/>
</dbReference>
<dbReference type="CDD" id="cd00075">
    <property type="entry name" value="HATPase"/>
    <property type="match status" value="1"/>
</dbReference>
<dbReference type="InterPro" id="IPR050956">
    <property type="entry name" value="2C_system_His_kinase"/>
</dbReference>
<dbReference type="CDD" id="cd17546">
    <property type="entry name" value="REC_hyHK_CKI1_RcsC-like"/>
    <property type="match status" value="1"/>
</dbReference>
<dbReference type="PANTHER" id="PTHR43719:SF28">
    <property type="entry name" value="PEROXIDE STRESS-ACTIVATED HISTIDINE KINASE MAK1-RELATED"/>
    <property type="match status" value="1"/>
</dbReference>
<feature type="transmembrane region" description="Helical" evidence="3">
    <location>
        <begin position="30"/>
        <end position="50"/>
    </location>
</feature>
<keyword evidence="1 2" id="KW-0597">Phosphoprotein</keyword>
<dbReference type="SUPFAM" id="SSF47384">
    <property type="entry name" value="Homodimeric domain of signal transducing histidine kinase"/>
    <property type="match status" value="1"/>
</dbReference>
<dbReference type="InterPro" id="IPR003594">
    <property type="entry name" value="HATPase_dom"/>
</dbReference>